<dbReference type="GeneID" id="8779348"/>
<evidence type="ECO:0000313" key="1">
    <source>
        <dbReference type="EMBL" id="ADC65963.1"/>
    </source>
</evidence>
<dbReference type="STRING" id="589924.Ferp_1820"/>
<gene>
    <name evidence="1" type="ordered locus">Ferp_1820</name>
</gene>
<dbReference type="Gene3D" id="3.10.20.840">
    <property type="match status" value="1"/>
</dbReference>
<proteinExistence type="predicted"/>
<dbReference type="HOGENOM" id="CLU_2504782_0_0_2"/>
<dbReference type="InterPro" id="IPR043961">
    <property type="entry name" value="DUF5749"/>
</dbReference>
<reference evidence="1 2" key="2">
    <citation type="journal article" date="2011" name="Stand. Genomic Sci.">
        <title>Complete genome sequence of Ferroglobus placidus AEDII12DO.</title>
        <authorList>
            <person name="Anderson I."/>
            <person name="Risso C."/>
            <person name="Holmes D."/>
            <person name="Lucas S."/>
            <person name="Copeland A."/>
            <person name="Lapidus A."/>
            <person name="Cheng J.F."/>
            <person name="Bruce D."/>
            <person name="Goodwin L."/>
            <person name="Pitluck S."/>
            <person name="Saunders E."/>
            <person name="Brettin T."/>
            <person name="Detter J.C."/>
            <person name="Han C."/>
            <person name="Tapia R."/>
            <person name="Larimer F."/>
            <person name="Land M."/>
            <person name="Hauser L."/>
            <person name="Woyke T."/>
            <person name="Lovley D."/>
            <person name="Kyrpides N."/>
            <person name="Ivanova N."/>
        </authorList>
    </citation>
    <scope>NUCLEOTIDE SEQUENCE [LARGE SCALE GENOMIC DNA]</scope>
    <source>
        <strain evidence="2">DSM 10642 / AEDII12DO</strain>
    </source>
</reference>
<protein>
    <submittedName>
        <fullName evidence="1">Uncharacterized protein</fullName>
    </submittedName>
</protein>
<dbReference type="KEGG" id="fpl:Ferp_1820"/>
<accession>D3RZQ0</accession>
<dbReference type="EMBL" id="CP001899">
    <property type="protein sequence ID" value="ADC65963.1"/>
    <property type="molecule type" value="Genomic_DNA"/>
</dbReference>
<dbReference type="PaxDb" id="589924-Ferp_1820"/>
<keyword evidence="2" id="KW-1185">Reference proteome</keyword>
<sequence>MDLICRFVVKNGEIIGESIDVHKNRLVIKVKDKFLGIPLEAIEKTEEDKIYVSDFDEEEAKKFGELWLEEKSKPVSLEELKSYGFGGE</sequence>
<dbReference type="Pfam" id="PF19023">
    <property type="entry name" value="DUF5749"/>
    <property type="match status" value="1"/>
</dbReference>
<dbReference type="OrthoDB" id="50120at2157"/>
<organism evidence="1 2">
    <name type="scientific">Ferroglobus placidus (strain DSM 10642 / AEDII12DO)</name>
    <dbReference type="NCBI Taxonomy" id="589924"/>
    <lineage>
        <taxon>Archaea</taxon>
        <taxon>Methanobacteriati</taxon>
        <taxon>Methanobacteriota</taxon>
        <taxon>Archaeoglobi</taxon>
        <taxon>Archaeoglobales</taxon>
        <taxon>Archaeoglobaceae</taxon>
        <taxon>Ferroglobus</taxon>
    </lineage>
</organism>
<dbReference type="eggNOG" id="arCOG10234">
    <property type="taxonomic scope" value="Archaea"/>
</dbReference>
<dbReference type="AlphaFoldDB" id="D3RZQ0"/>
<name>D3RZQ0_FERPA</name>
<dbReference type="Proteomes" id="UP000002613">
    <property type="component" value="Chromosome"/>
</dbReference>
<evidence type="ECO:0000313" key="2">
    <source>
        <dbReference type="Proteomes" id="UP000002613"/>
    </source>
</evidence>
<reference evidence="2" key="1">
    <citation type="submission" date="2010-02" db="EMBL/GenBank/DDBJ databases">
        <title>Complete sequence of Ferroglobus placidus DSM 10642.</title>
        <authorList>
            <consortium name="US DOE Joint Genome Institute"/>
            <person name="Lucas S."/>
            <person name="Copeland A."/>
            <person name="Lapidus A."/>
            <person name="Cheng J.-F."/>
            <person name="Bruce D."/>
            <person name="Goodwin L."/>
            <person name="Pitluck S."/>
            <person name="Saunders E."/>
            <person name="Brettin T."/>
            <person name="Detter J.C."/>
            <person name="Han C."/>
            <person name="Tapia R."/>
            <person name="Larimer F."/>
            <person name="Land M."/>
            <person name="Hauser L."/>
            <person name="Kyrpides N."/>
            <person name="Ivanova N."/>
            <person name="Holmes D."/>
            <person name="Lovley D."/>
            <person name="Kyrpides N."/>
            <person name="Anderson I.J."/>
            <person name="Woyke T."/>
        </authorList>
    </citation>
    <scope>NUCLEOTIDE SEQUENCE [LARGE SCALE GENOMIC DNA]</scope>
    <source>
        <strain evidence="2">DSM 10642 / AEDII12DO</strain>
    </source>
</reference>
<dbReference type="RefSeq" id="WP_012966302.1">
    <property type="nucleotide sequence ID" value="NC_013849.1"/>
</dbReference>